<keyword evidence="2" id="KW-0645">Protease</keyword>
<accession>A0ABV5AQ90</accession>
<dbReference type="Gene3D" id="2.120.10.30">
    <property type="entry name" value="TolB, C-terminal domain"/>
    <property type="match status" value="2"/>
</dbReference>
<feature type="domain" description="Peptidase S9 prolyl oligopeptidase catalytic" evidence="3">
    <location>
        <begin position="454"/>
        <end position="665"/>
    </location>
</feature>
<evidence type="ECO:0000313" key="5">
    <source>
        <dbReference type="Proteomes" id="UP001580346"/>
    </source>
</evidence>
<dbReference type="InterPro" id="IPR011042">
    <property type="entry name" value="6-blade_b-propeller_TolB-like"/>
</dbReference>
<dbReference type="Gene3D" id="3.40.50.1820">
    <property type="entry name" value="alpha/beta hydrolase"/>
    <property type="match status" value="1"/>
</dbReference>
<evidence type="ECO:0000256" key="2">
    <source>
        <dbReference type="ARBA" id="ARBA00022825"/>
    </source>
</evidence>
<dbReference type="Proteomes" id="UP001580346">
    <property type="component" value="Unassembled WGS sequence"/>
</dbReference>
<proteinExistence type="predicted"/>
<protein>
    <submittedName>
        <fullName evidence="4">S9 family peptidase</fullName>
    </submittedName>
</protein>
<dbReference type="EMBL" id="JBHHMI010000003">
    <property type="protein sequence ID" value="MFB5266369.1"/>
    <property type="molecule type" value="Genomic_DNA"/>
</dbReference>
<dbReference type="PANTHER" id="PTHR42776">
    <property type="entry name" value="SERINE PEPTIDASE S9 FAMILY MEMBER"/>
    <property type="match status" value="1"/>
</dbReference>
<dbReference type="InterPro" id="IPR011659">
    <property type="entry name" value="WD40"/>
</dbReference>
<gene>
    <name evidence="4" type="ORF">ACE41H_06160</name>
</gene>
<dbReference type="InterPro" id="IPR001375">
    <property type="entry name" value="Peptidase_S9_cat"/>
</dbReference>
<evidence type="ECO:0000256" key="1">
    <source>
        <dbReference type="ARBA" id="ARBA00022801"/>
    </source>
</evidence>
<dbReference type="Pfam" id="PF00326">
    <property type="entry name" value="Peptidase_S9"/>
    <property type="match status" value="1"/>
</dbReference>
<dbReference type="SUPFAM" id="SSF82171">
    <property type="entry name" value="DPP6 N-terminal domain-like"/>
    <property type="match status" value="1"/>
</dbReference>
<dbReference type="SUPFAM" id="SSF53474">
    <property type="entry name" value="alpha/beta-Hydrolases"/>
    <property type="match status" value="1"/>
</dbReference>
<evidence type="ECO:0000259" key="3">
    <source>
        <dbReference type="Pfam" id="PF00326"/>
    </source>
</evidence>
<comment type="caution">
    <text evidence="4">The sequence shown here is derived from an EMBL/GenBank/DDBJ whole genome shotgun (WGS) entry which is preliminary data.</text>
</comment>
<dbReference type="RefSeq" id="WP_375354004.1">
    <property type="nucleotide sequence ID" value="NZ_JBHHMI010000003.1"/>
</dbReference>
<dbReference type="InterPro" id="IPR029058">
    <property type="entry name" value="AB_hydrolase_fold"/>
</dbReference>
<dbReference type="PANTHER" id="PTHR42776:SF27">
    <property type="entry name" value="DIPEPTIDYL PEPTIDASE FAMILY MEMBER 6"/>
    <property type="match status" value="1"/>
</dbReference>
<organism evidence="4 5">
    <name type="scientific">Paenibacillus enshidis</name>
    <dbReference type="NCBI Taxonomy" id="1458439"/>
    <lineage>
        <taxon>Bacteria</taxon>
        <taxon>Bacillati</taxon>
        <taxon>Bacillota</taxon>
        <taxon>Bacilli</taxon>
        <taxon>Bacillales</taxon>
        <taxon>Paenibacillaceae</taxon>
        <taxon>Paenibacillus</taxon>
    </lineage>
</organism>
<sequence length="671" mass="74007">MSQKRAVLPADLYQYQWISDPVIGPAGTVAYVLKTIDAQKNDYFTHIRTVSLEGVDDKALTAGNKDMAPAWSPDGSMLAFLRIHEGSKQIWTISAEGGDARQLTHVKRGVDGFVWSPDGRRVAYLTQVSEDAEREALMLEEDGRQEALKGRSYTRTVPKTEGSGLWNGLYSHLFVLDLATEQMTRLTSGHFDVSQPCWSPDGSMIAFLAKKPENVSADPDLVAFNDIFTVRTEGGSMRRHTNSSLSISQFTFAPDGCSFALIGNDRIWGSGMQNRLYTVPLDNSNPAVITGDMDIQIGNFALSDMKSAAASPAPVYGSDGELYVLGTHHGTVQVYRFLPDGSYEAVTEGEQDVYQFTLSANGQSLVIAAAQTAAPGELYRLDPAAGGVRKLTDRNAEMMGQLEISIPEPFWYETEDGLSVQAWIMKPPQLQPGDKAPLILQIHGGPHAMYTGAYSHEMQSLAAQGYAIVFTNPRGSFGYGQDFAKACRGDFGGGDYRDMMQGLDEALRRFDFVDSTRLGVTGGSYGGLMTNWIVSHSDRFQAAVTQRCISNWLSFYGMSDIGISYTEGIVGGNPWDDHELLWHQSPLAHVKNIKAPLLIIHGEQDMRCPIEQADQLYVALKRLGKETMLIRYPNSNHSLLKTGKPSYRVDVLEQVNQWFSRYLEKGGAEHE</sequence>
<reference evidence="4 5" key="1">
    <citation type="submission" date="2024-09" db="EMBL/GenBank/DDBJ databases">
        <title>Paenibacillus zeirhizospherea sp. nov., isolated from surface of the maize (Zea mays) roots in a horticulture field, Hungary.</title>
        <authorList>
            <person name="Marton D."/>
            <person name="Farkas M."/>
            <person name="Bedics A."/>
            <person name="Toth E."/>
            <person name="Tancsics A."/>
            <person name="Boka K."/>
            <person name="Maroti G."/>
            <person name="Kriszt B."/>
            <person name="Cserhati M."/>
        </authorList>
    </citation>
    <scope>NUCLEOTIDE SEQUENCE [LARGE SCALE GENOMIC DNA]</scope>
    <source>
        <strain evidence="4 5">KCTC 33519</strain>
    </source>
</reference>
<dbReference type="Pfam" id="PF07676">
    <property type="entry name" value="PD40"/>
    <property type="match status" value="2"/>
</dbReference>
<keyword evidence="5" id="KW-1185">Reference proteome</keyword>
<keyword evidence="1" id="KW-0378">Hydrolase</keyword>
<keyword evidence="2" id="KW-0720">Serine protease</keyword>
<evidence type="ECO:0000313" key="4">
    <source>
        <dbReference type="EMBL" id="MFB5266369.1"/>
    </source>
</evidence>
<name>A0ABV5AQ90_9BACL</name>